<protein>
    <submittedName>
        <fullName evidence="3">Uncharacterized protein</fullName>
    </submittedName>
</protein>
<feature type="transmembrane region" description="Helical" evidence="2">
    <location>
        <begin position="289"/>
        <end position="312"/>
    </location>
</feature>
<gene>
    <name evidence="3" type="ORF">H4R34_004268</name>
</gene>
<accession>A0A9W8AZ70</accession>
<evidence type="ECO:0000256" key="2">
    <source>
        <dbReference type="SAM" id="Phobius"/>
    </source>
</evidence>
<keyword evidence="2" id="KW-0472">Membrane</keyword>
<dbReference type="OrthoDB" id="8062037at2759"/>
<keyword evidence="2" id="KW-0812">Transmembrane</keyword>
<evidence type="ECO:0000313" key="3">
    <source>
        <dbReference type="EMBL" id="KAJ1975626.1"/>
    </source>
</evidence>
<feature type="non-terminal residue" evidence="3">
    <location>
        <position position="506"/>
    </location>
</feature>
<evidence type="ECO:0000256" key="1">
    <source>
        <dbReference type="SAM" id="MobiDB-lite"/>
    </source>
</evidence>
<keyword evidence="2" id="KW-1133">Transmembrane helix</keyword>
<dbReference type="EMBL" id="JANBQB010000508">
    <property type="protein sequence ID" value="KAJ1975626.1"/>
    <property type="molecule type" value="Genomic_DNA"/>
</dbReference>
<dbReference type="Proteomes" id="UP001151582">
    <property type="component" value="Unassembled WGS sequence"/>
</dbReference>
<sequence>MLTRRSLSEATPSALLRARRDKTLSESNATIYSDINFAYRKLSVRLSASTIYISGAPDYSLVESTSIDFGTISNTSDQQRDMSLSVLWIPPSAGDDSINQTPPNRTFEGGLVDKKWIETVQPLVDQFEAYDTCSIICVLPPQEDDSDSPDPSTSAIGGTSISCVKPEQVATKITYFAAQGVDAIVIYPQGNYQDWTTQELIGSVEARENFAHSPVGIYVMDNSFGNFLAYSHQQALNHSLKATDNVYEQIKLKMNLLEASGPQYIVSLLSPSDPSNNDDGHSGLGTVPIVITAVCSFLAALILATGVFMCYIRSRRKRRATQTNELNGAADTQSVVSDLNDSRTSFIGSSTVPDVSASRAMDQSPTSDHGPDDPFRTPESHSHRDSASIHAPSIFLPHLDPNLAPLEVVEDPLLPNVVARYSYYTLPSRNPSTLRAPSQTSLTSPSVRSLAVDGQSLPSPSISQVASDSLIFDPTQFPEFVISSATVRMLFGLTWQHSEKESPKAS</sequence>
<reference evidence="3" key="1">
    <citation type="submission" date="2022-07" db="EMBL/GenBank/DDBJ databases">
        <title>Phylogenomic reconstructions and comparative analyses of Kickxellomycotina fungi.</title>
        <authorList>
            <person name="Reynolds N.K."/>
            <person name="Stajich J.E."/>
            <person name="Barry K."/>
            <person name="Grigoriev I.V."/>
            <person name="Crous P."/>
            <person name="Smith M.E."/>
        </authorList>
    </citation>
    <scope>NUCLEOTIDE SEQUENCE</scope>
    <source>
        <strain evidence="3">RSA 567</strain>
    </source>
</reference>
<feature type="region of interest" description="Disordered" evidence="1">
    <location>
        <begin position="347"/>
        <end position="387"/>
    </location>
</feature>
<proteinExistence type="predicted"/>
<comment type="caution">
    <text evidence="3">The sequence shown here is derived from an EMBL/GenBank/DDBJ whole genome shotgun (WGS) entry which is preliminary data.</text>
</comment>
<organism evidence="3 4">
    <name type="scientific">Dimargaris verticillata</name>
    <dbReference type="NCBI Taxonomy" id="2761393"/>
    <lineage>
        <taxon>Eukaryota</taxon>
        <taxon>Fungi</taxon>
        <taxon>Fungi incertae sedis</taxon>
        <taxon>Zoopagomycota</taxon>
        <taxon>Kickxellomycotina</taxon>
        <taxon>Dimargaritomycetes</taxon>
        <taxon>Dimargaritales</taxon>
        <taxon>Dimargaritaceae</taxon>
        <taxon>Dimargaris</taxon>
    </lineage>
</organism>
<dbReference type="AlphaFoldDB" id="A0A9W8AZ70"/>
<feature type="compositionally biased region" description="Basic and acidic residues" evidence="1">
    <location>
        <begin position="369"/>
        <end position="387"/>
    </location>
</feature>
<keyword evidence="4" id="KW-1185">Reference proteome</keyword>
<name>A0A9W8AZ70_9FUNG</name>
<evidence type="ECO:0000313" key="4">
    <source>
        <dbReference type="Proteomes" id="UP001151582"/>
    </source>
</evidence>